<sequence length="205" mass="22837">MKSILGDKSSRSPISGVVTSWWSQNQMIRRKRVFSHRQRRLLKMKPVNQDWSEICVIFRACDQAFLKNCLSFRNNFFNDAHVKEGICIREVETFHTSAENAVMCNCSQCHRILENARFCTEDVGVTVDSKPALKFAGTLLSPFRAPPSALSPQQSDLRLSGPSSGQGTGGGAQTRDRGIPADIWADSLATMLPTPHIVEQAQNKD</sequence>
<protein>
    <submittedName>
        <fullName evidence="2">Uncharacterized protein</fullName>
    </submittedName>
</protein>
<comment type="caution">
    <text evidence="2">The sequence shown here is derived from an EMBL/GenBank/DDBJ whole genome shotgun (WGS) entry which is preliminary data.</text>
</comment>
<proteinExistence type="predicted"/>
<evidence type="ECO:0000313" key="2">
    <source>
        <dbReference type="EMBL" id="GFO27632.1"/>
    </source>
</evidence>
<accession>A0AAV4C8L9</accession>
<keyword evidence="3" id="KW-1185">Reference proteome</keyword>
<evidence type="ECO:0000256" key="1">
    <source>
        <dbReference type="SAM" id="MobiDB-lite"/>
    </source>
</evidence>
<dbReference type="EMBL" id="BLXT01005934">
    <property type="protein sequence ID" value="GFO27632.1"/>
    <property type="molecule type" value="Genomic_DNA"/>
</dbReference>
<dbReference type="AlphaFoldDB" id="A0AAV4C8L9"/>
<name>A0AAV4C8L9_9GAST</name>
<evidence type="ECO:0000313" key="3">
    <source>
        <dbReference type="Proteomes" id="UP000735302"/>
    </source>
</evidence>
<gene>
    <name evidence="2" type="ORF">PoB_005413700</name>
</gene>
<feature type="region of interest" description="Disordered" evidence="1">
    <location>
        <begin position="147"/>
        <end position="180"/>
    </location>
</feature>
<dbReference type="Proteomes" id="UP000735302">
    <property type="component" value="Unassembled WGS sequence"/>
</dbReference>
<organism evidence="2 3">
    <name type="scientific">Plakobranchus ocellatus</name>
    <dbReference type="NCBI Taxonomy" id="259542"/>
    <lineage>
        <taxon>Eukaryota</taxon>
        <taxon>Metazoa</taxon>
        <taxon>Spiralia</taxon>
        <taxon>Lophotrochozoa</taxon>
        <taxon>Mollusca</taxon>
        <taxon>Gastropoda</taxon>
        <taxon>Heterobranchia</taxon>
        <taxon>Euthyneura</taxon>
        <taxon>Panpulmonata</taxon>
        <taxon>Sacoglossa</taxon>
        <taxon>Placobranchoidea</taxon>
        <taxon>Plakobranchidae</taxon>
        <taxon>Plakobranchus</taxon>
    </lineage>
</organism>
<reference evidence="2 3" key="1">
    <citation type="journal article" date="2021" name="Elife">
        <title>Chloroplast acquisition without the gene transfer in kleptoplastic sea slugs, Plakobranchus ocellatus.</title>
        <authorList>
            <person name="Maeda T."/>
            <person name="Takahashi S."/>
            <person name="Yoshida T."/>
            <person name="Shimamura S."/>
            <person name="Takaki Y."/>
            <person name="Nagai Y."/>
            <person name="Toyoda A."/>
            <person name="Suzuki Y."/>
            <person name="Arimoto A."/>
            <person name="Ishii H."/>
            <person name="Satoh N."/>
            <person name="Nishiyama T."/>
            <person name="Hasebe M."/>
            <person name="Maruyama T."/>
            <person name="Minagawa J."/>
            <person name="Obokata J."/>
            <person name="Shigenobu S."/>
        </authorList>
    </citation>
    <scope>NUCLEOTIDE SEQUENCE [LARGE SCALE GENOMIC DNA]</scope>
</reference>